<evidence type="ECO:0000313" key="7">
    <source>
        <dbReference type="EMBL" id="KAG8542565.1"/>
    </source>
</evidence>
<dbReference type="GO" id="GO:0000139">
    <property type="term" value="C:Golgi membrane"/>
    <property type="evidence" value="ECO:0007669"/>
    <property type="project" value="TreeGrafter"/>
</dbReference>
<dbReference type="InterPro" id="IPR036026">
    <property type="entry name" value="Seven-hairpin_glycosidases"/>
</dbReference>
<dbReference type="PANTHER" id="PTHR11742">
    <property type="entry name" value="MANNOSYL-OLIGOSACCHARIDE ALPHA-1,2-MANNOSIDASE-RELATED"/>
    <property type="match status" value="1"/>
</dbReference>
<keyword evidence="5" id="KW-1015">Disulfide bond</keyword>
<dbReference type="GO" id="GO:0005509">
    <property type="term" value="F:calcium ion binding"/>
    <property type="evidence" value="ECO:0007669"/>
    <property type="project" value="InterPro"/>
</dbReference>
<feature type="binding site" evidence="6">
    <location>
        <position position="61"/>
    </location>
    <ligand>
        <name>Ca(2+)</name>
        <dbReference type="ChEBI" id="CHEBI:29108"/>
    </ligand>
</feature>
<dbReference type="PANTHER" id="PTHR11742:SF28">
    <property type="entry name" value="MANNOSYL-OLIGOSACCHARIDE 1,2-ALPHA-MANNOSIDASE IC"/>
    <property type="match status" value="1"/>
</dbReference>
<protein>
    <recommendedName>
        <fullName evidence="9">Alpha-1,2-Mannosidase</fullName>
    </recommendedName>
</protein>
<gene>
    <name evidence="7" type="ORF">GDO81_026505</name>
</gene>
<dbReference type="Proteomes" id="UP000824782">
    <property type="component" value="Unassembled WGS sequence"/>
</dbReference>
<comment type="similarity">
    <text evidence="3">Belongs to the glycosyl hydrolase 47 family.</text>
</comment>
<evidence type="ECO:0008006" key="9">
    <source>
        <dbReference type="Google" id="ProtNLM"/>
    </source>
</evidence>
<dbReference type="GO" id="GO:0005783">
    <property type="term" value="C:endoplasmic reticulum"/>
    <property type="evidence" value="ECO:0007669"/>
    <property type="project" value="TreeGrafter"/>
</dbReference>
<comment type="cofactor">
    <cofactor evidence="1 6">
        <name>Ca(2+)</name>
        <dbReference type="ChEBI" id="CHEBI:29108"/>
    </cofactor>
</comment>
<evidence type="ECO:0000256" key="3">
    <source>
        <dbReference type="ARBA" id="ARBA00007658"/>
    </source>
</evidence>
<comment type="caution">
    <text evidence="7">The sequence shown here is derived from an EMBL/GenBank/DDBJ whole genome shotgun (WGS) entry which is preliminary data.</text>
</comment>
<dbReference type="GO" id="GO:0004571">
    <property type="term" value="F:mannosyl-oligosaccharide 1,2-alpha-mannosidase activity"/>
    <property type="evidence" value="ECO:0007669"/>
    <property type="project" value="InterPro"/>
</dbReference>
<keyword evidence="6" id="KW-0479">Metal-binding</keyword>
<dbReference type="Pfam" id="PF01532">
    <property type="entry name" value="Glyco_hydro_47"/>
    <property type="match status" value="1"/>
</dbReference>
<evidence type="ECO:0000256" key="5">
    <source>
        <dbReference type="ARBA" id="ARBA00023157"/>
    </source>
</evidence>
<proteinExistence type="inferred from homology"/>
<evidence type="ECO:0000256" key="4">
    <source>
        <dbReference type="ARBA" id="ARBA00022801"/>
    </source>
</evidence>
<feature type="non-terminal residue" evidence="7">
    <location>
        <position position="1"/>
    </location>
</feature>
<dbReference type="InterPro" id="IPR012341">
    <property type="entry name" value="6hp_glycosidase-like_sf"/>
</dbReference>
<dbReference type="SUPFAM" id="SSF48225">
    <property type="entry name" value="Seven-hairpin glycosidases"/>
    <property type="match status" value="1"/>
</dbReference>
<keyword evidence="4" id="KW-0378">Hydrolase</keyword>
<dbReference type="GO" id="GO:0005975">
    <property type="term" value="P:carbohydrate metabolic process"/>
    <property type="evidence" value="ECO:0007669"/>
    <property type="project" value="InterPro"/>
</dbReference>
<keyword evidence="6" id="KW-0106">Calcium</keyword>
<accession>A0AAV6Z5P3</accession>
<evidence type="ECO:0000256" key="1">
    <source>
        <dbReference type="ARBA" id="ARBA00001913"/>
    </source>
</evidence>
<dbReference type="InterPro" id="IPR001382">
    <property type="entry name" value="Glyco_hydro_47"/>
</dbReference>
<evidence type="ECO:0000256" key="2">
    <source>
        <dbReference type="ARBA" id="ARBA00004922"/>
    </source>
</evidence>
<evidence type="ECO:0000313" key="8">
    <source>
        <dbReference type="Proteomes" id="UP000824782"/>
    </source>
</evidence>
<sequence>QSLDTYCRIESGFSGIRDVYTTSPNHDNVQQSFFMSETLKYLYLLFSEDDLLSLEDWVFNTEAHPLPINKLKSI</sequence>
<reference evidence="7" key="1">
    <citation type="thesis" date="2020" institute="ProQuest LLC" country="789 East Eisenhower Parkway, Ann Arbor, MI, USA">
        <title>Comparative Genomics and Chromosome Evolution.</title>
        <authorList>
            <person name="Mudd A.B."/>
        </authorList>
    </citation>
    <scope>NUCLEOTIDE SEQUENCE</scope>
    <source>
        <strain evidence="7">237g6f4</strain>
        <tissue evidence="7">Blood</tissue>
    </source>
</reference>
<keyword evidence="8" id="KW-1185">Reference proteome</keyword>
<dbReference type="InterPro" id="IPR050749">
    <property type="entry name" value="Glycosyl_Hydrolase_47"/>
</dbReference>
<dbReference type="Gene3D" id="1.50.10.10">
    <property type="match status" value="1"/>
</dbReference>
<dbReference type="EMBL" id="WNYA01004795">
    <property type="protein sequence ID" value="KAG8542565.1"/>
    <property type="molecule type" value="Genomic_DNA"/>
</dbReference>
<organism evidence="7 8">
    <name type="scientific">Engystomops pustulosus</name>
    <name type="common">Tungara frog</name>
    <name type="synonym">Physalaemus pustulosus</name>
    <dbReference type="NCBI Taxonomy" id="76066"/>
    <lineage>
        <taxon>Eukaryota</taxon>
        <taxon>Metazoa</taxon>
        <taxon>Chordata</taxon>
        <taxon>Craniata</taxon>
        <taxon>Vertebrata</taxon>
        <taxon>Euteleostomi</taxon>
        <taxon>Amphibia</taxon>
        <taxon>Batrachia</taxon>
        <taxon>Anura</taxon>
        <taxon>Neobatrachia</taxon>
        <taxon>Hyloidea</taxon>
        <taxon>Leptodactylidae</taxon>
        <taxon>Leiuperinae</taxon>
        <taxon>Engystomops</taxon>
    </lineage>
</organism>
<dbReference type="AlphaFoldDB" id="A0AAV6Z5P3"/>
<evidence type="ECO:0000256" key="6">
    <source>
        <dbReference type="PIRSR" id="PIRSR601382-2"/>
    </source>
</evidence>
<comment type="pathway">
    <text evidence="2">Protein modification; protein glycosylation.</text>
</comment>
<name>A0AAV6Z5P3_ENGPU</name>
<dbReference type="GO" id="GO:0070062">
    <property type="term" value="C:extracellular exosome"/>
    <property type="evidence" value="ECO:0007669"/>
    <property type="project" value="TreeGrafter"/>
</dbReference>